<protein>
    <submittedName>
        <fullName evidence="1">Uncharacterized protein</fullName>
    </submittedName>
</protein>
<dbReference type="AlphaFoldDB" id="A0A841BJV9"/>
<dbReference type="RefSeq" id="WP_184834589.1">
    <property type="nucleotide sequence ID" value="NZ_JACHMN010000002.1"/>
</dbReference>
<gene>
    <name evidence="1" type="ORF">F4553_001933</name>
</gene>
<comment type="caution">
    <text evidence="1">The sequence shown here is derived from an EMBL/GenBank/DDBJ whole genome shotgun (WGS) entry which is preliminary data.</text>
</comment>
<proteinExistence type="predicted"/>
<dbReference type="EMBL" id="JACHMN010000002">
    <property type="protein sequence ID" value="MBB5868554.1"/>
    <property type="molecule type" value="Genomic_DNA"/>
</dbReference>
<name>A0A841BJV9_9ACTN</name>
<reference evidence="1 2" key="1">
    <citation type="submission" date="2020-08" db="EMBL/GenBank/DDBJ databases">
        <title>Sequencing the genomes of 1000 actinobacteria strains.</title>
        <authorList>
            <person name="Klenk H.-P."/>
        </authorList>
    </citation>
    <scope>NUCLEOTIDE SEQUENCE [LARGE SCALE GENOMIC DNA]</scope>
    <source>
        <strain evidence="1 2">DSM 45362</strain>
    </source>
</reference>
<sequence>MIVTVMRPAADDAERLELLALRVCGTAQTAALPPDLRVAIADLAAFLAQNDQAASPQVDLPDRVSIDLLFEAAMRTPDLLRSSALAPLLPYSTPQQVADLLDHARGLADTDARSRLLSVLAPYLDADQAGQGLAMTADIVVRGQLIHCLTALLPRLAPAPRSEAMARMLHLLSELLHLMREVGTHDSQLFWTLAPHLRLPEMEAALVVVHDMTTPVERVSMLALVGEHLTPAQRDHVLSDMNHVDDGNLIAHRLSSLAPWLDERQMTTARSIAEGISDPGCRVRALTGLVPHLPPQQQSGAIASAAAAARTAGADDSIAIIALPQLVEMLDHEQLGVLLSAVPSARWENTQAYQIGLLAPHLAPRQLDTALAIAGGLGDPSCRVTALASLLPHLAAEHREPAAAAALAAVTAVSFPWDSLIGIAAWLTRDQLDTATDIVAGMDDAYRGTALAGLIAHLDAAQSDRALGMAMSINDEHSRAEAFVALAGHVHSDSLVLITAAAAELEDLELRIDTTIAIAPHIAPAARDEAISSAVSWARTVNDPGTRAKALILLAEHLRDDHRRTTLVDAFVTADAVEEDLERLMLLKGIIPRVLTD</sequence>
<evidence type="ECO:0000313" key="1">
    <source>
        <dbReference type="EMBL" id="MBB5868554.1"/>
    </source>
</evidence>
<dbReference type="Proteomes" id="UP000587527">
    <property type="component" value="Unassembled WGS sequence"/>
</dbReference>
<evidence type="ECO:0000313" key="2">
    <source>
        <dbReference type="Proteomes" id="UP000587527"/>
    </source>
</evidence>
<organism evidence="1 2">
    <name type="scientific">Allocatelliglobosispora scoriae</name>
    <dbReference type="NCBI Taxonomy" id="643052"/>
    <lineage>
        <taxon>Bacteria</taxon>
        <taxon>Bacillati</taxon>
        <taxon>Actinomycetota</taxon>
        <taxon>Actinomycetes</taxon>
        <taxon>Micromonosporales</taxon>
        <taxon>Micromonosporaceae</taxon>
        <taxon>Allocatelliglobosispora</taxon>
    </lineage>
</organism>
<keyword evidence="2" id="KW-1185">Reference proteome</keyword>
<accession>A0A841BJV9</accession>